<dbReference type="PANTHER" id="PTHR33121:SF70">
    <property type="entry name" value="SIGNALING PROTEIN YKOW"/>
    <property type="match status" value="1"/>
</dbReference>
<dbReference type="InterPro" id="IPR001633">
    <property type="entry name" value="EAL_dom"/>
</dbReference>
<dbReference type="InterPro" id="IPR035919">
    <property type="entry name" value="EAL_sf"/>
</dbReference>
<dbReference type="SUPFAM" id="SSF55073">
    <property type="entry name" value="Nucleotide cyclase"/>
    <property type="match status" value="1"/>
</dbReference>
<evidence type="ECO:0000313" key="3">
    <source>
        <dbReference type="EMBL" id="MBK7414983.1"/>
    </source>
</evidence>
<dbReference type="Pfam" id="PF00563">
    <property type="entry name" value="EAL"/>
    <property type="match status" value="1"/>
</dbReference>
<evidence type="ECO:0000256" key="1">
    <source>
        <dbReference type="SAM" id="MobiDB-lite"/>
    </source>
</evidence>
<dbReference type="PANTHER" id="PTHR33121">
    <property type="entry name" value="CYCLIC DI-GMP PHOSPHODIESTERASE PDEF"/>
    <property type="match status" value="1"/>
</dbReference>
<gene>
    <name evidence="3" type="ORF">IPJ38_07545</name>
</gene>
<dbReference type="SMART" id="SM00052">
    <property type="entry name" value="EAL"/>
    <property type="match status" value="1"/>
</dbReference>
<reference evidence="3 4" key="1">
    <citation type="submission" date="2020-10" db="EMBL/GenBank/DDBJ databases">
        <title>Connecting structure to function with the recovery of over 1000 high-quality activated sludge metagenome-assembled genomes encoding full-length rRNA genes using long-read sequencing.</title>
        <authorList>
            <person name="Singleton C.M."/>
            <person name="Petriglieri F."/>
            <person name="Kristensen J.M."/>
            <person name="Kirkegaard R.H."/>
            <person name="Michaelsen T.Y."/>
            <person name="Andersen M.H."/>
            <person name="Karst S.M."/>
            <person name="Dueholm M.S."/>
            <person name="Nielsen P.H."/>
            <person name="Albertsen M."/>
        </authorList>
    </citation>
    <scope>NUCLEOTIDE SEQUENCE [LARGE SCALE GENOMIC DNA]</scope>
    <source>
        <strain evidence="3">EsbW_18-Q3-R4-48_BATAC.463</strain>
    </source>
</reference>
<proteinExistence type="predicted"/>
<dbReference type="Proteomes" id="UP000739411">
    <property type="component" value="Unassembled WGS sequence"/>
</dbReference>
<dbReference type="InterPro" id="IPR043128">
    <property type="entry name" value="Rev_trsase/Diguanyl_cyclase"/>
</dbReference>
<dbReference type="AlphaFoldDB" id="A0A935JW84"/>
<feature type="domain" description="EAL" evidence="2">
    <location>
        <begin position="183"/>
        <end position="437"/>
    </location>
</feature>
<dbReference type="Gene3D" id="3.30.70.270">
    <property type="match status" value="1"/>
</dbReference>
<dbReference type="GO" id="GO:0071111">
    <property type="term" value="F:cyclic-guanylate-specific phosphodiesterase activity"/>
    <property type="evidence" value="ECO:0007669"/>
    <property type="project" value="InterPro"/>
</dbReference>
<evidence type="ECO:0000259" key="2">
    <source>
        <dbReference type="PROSITE" id="PS50883"/>
    </source>
</evidence>
<comment type="caution">
    <text evidence="3">The sequence shown here is derived from an EMBL/GenBank/DDBJ whole genome shotgun (WGS) entry which is preliminary data.</text>
</comment>
<sequence length="449" mass="50589">MPEQNTKLSTRQTDRIDQTTGLPRMASALADLTQLMRDNQPNRILGVIALAVVPDAKLFRRSADSVHKLRIEASQKMRSLLRSQDRIYTISQREWLIILPNLISSSALTLAMIRLRDGLASIEKFDGLSHLPRLAIGSAQWPDDSSDPLFLVQSARIARLFAEHGNADIQSYKPEMEVDSDDQQGLQNDLRQALHNNRELALYLQPQIEITTGRCTGAEALLRWQRSNGEWVSPPIILEAIDRLGLRQTFNRWLLQQATQIQLQLAEQGIDIVLSINLSANDLLDTELPDMIGQALATWDIAPSKFLLEITETMMVEESWQVMDVLNRMRKLGLRLSIDDFGTGYSGMSYLQRLPVQEVKIDQMFVRQVAESEKAREIITSVIQLATRLKMSVIAEGVETAEILGIISSLGCRFAQGYFYSKAIDLPEFINWWKTSQSAEALLQDGSIG</sequence>
<dbReference type="CDD" id="cd01948">
    <property type="entry name" value="EAL"/>
    <property type="match status" value="1"/>
</dbReference>
<protein>
    <submittedName>
        <fullName evidence="3">EAL domain-containing protein</fullName>
    </submittedName>
</protein>
<dbReference type="EMBL" id="JADJMS010000015">
    <property type="protein sequence ID" value="MBK7414983.1"/>
    <property type="molecule type" value="Genomic_DNA"/>
</dbReference>
<name>A0A935JW84_9RHOO</name>
<feature type="compositionally biased region" description="Polar residues" evidence="1">
    <location>
        <begin position="1"/>
        <end position="11"/>
    </location>
</feature>
<evidence type="ECO:0000313" key="4">
    <source>
        <dbReference type="Proteomes" id="UP000739411"/>
    </source>
</evidence>
<dbReference type="PROSITE" id="PS50883">
    <property type="entry name" value="EAL"/>
    <property type="match status" value="1"/>
</dbReference>
<dbReference type="SUPFAM" id="SSF141868">
    <property type="entry name" value="EAL domain-like"/>
    <property type="match status" value="1"/>
</dbReference>
<accession>A0A935JW84</accession>
<feature type="region of interest" description="Disordered" evidence="1">
    <location>
        <begin position="1"/>
        <end position="20"/>
    </location>
</feature>
<organism evidence="3 4">
    <name type="scientific">Candidatus Dechloromonas phosphorivorans</name>
    <dbReference type="NCBI Taxonomy" id="2899244"/>
    <lineage>
        <taxon>Bacteria</taxon>
        <taxon>Pseudomonadati</taxon>
        <taxon>Pseudomonadota</taxon>
        <taxon>Betaproteobacteria</taxon>
        <taxon>Rhodocyclales</taxon>
        <taxon>Azonexaceae</taxon>
        <taxon>Dechloromonas</taxon>
    </lineage>
</organism>
<dbReference type="InterPro" id="IPR050706">
    <property type="entry name" value="Cyclic-di-GMP_PDE-like"/>
</dbReference>
<dbReference type="InterPro" id="IPR029787">
    <property type="entry name" value="Nucleotide_cyclase"/>
</dbReference>
<dbReference type="Gene3D" id="3.20.20.450">
    <property type="entry name" value="EAL domain"/>
    <property type="match status" value="1"/>
</dbReference>